<feature type="region of interest" description="Disordered" evidence="1">
    <location>
        <begin position="61"/>
        <end position="82"/>
    </location>
</feature>
<reference evidence="2 3" key="1">
    <citation type="submission" date="2019-06" db="EMBL/GenBank/DDBJ databases">
        <title>Genomic Encyclopedia of Type Strains, Phase IV (KMG-V): Genome sequencing to study the core and pangenomes of soil and plant-associated prokaryotes.</title>
        <authorList>
            <person name="Whitman W."/>
        </authorList>
    </citation>
    <scope>NUCLEOTIDE SEQUENCE [LARGE SCALE GENOMIC DNA]</scope>
    <source>
        <strain evidence="2 3">BR 10556</strain>
    </source>
</reference>
<dbReference type="OrthoDB" id="8245254at2"/>
<protein>
    <submittedName>
        <fullName evidence="2">Uncharacterized protein</fullName>
    </submittedName>
</protein>
<evidence type="ECO:0000256" key="1">
    <source>
        <dbReference type="SAM" id="MobiDB-lite"/>
    </source>
</evidence>
<dbReference type="AlphaFoldDB" id="A0A560JN15"/>
<dbReference type="Proteomes" id="UP000315914">
    <property type="component" value="Unassembled WGS sequence"/>
</dbReference>
<comment type="caution">
    <text evidence="2">The sequence shown here is derived from an EMBL/GenBank/DDBJ whole genome shotgun (WGS) entry which is preliminary data.</text>
</comment>
<name>A0A560JN15_9BRAD</name>
<sequence length="82" mass="8933">MMQQYRAYLVGENGVFQSAEAFEARSDASALLFARRFTRRGDVEVWQLGRKIGLLKAAAPSAAASPDDEGRPGHSSASFRSI</sequence>
<dbReference type="RefSeq" id="WP_080136305.1">
    <property type="nucleotide sequence ID" value="NZ_LWIG01000012.1"/>
</dbReference>
<proteinExistence type="predicted"/>
<organism evidence="2 3">
    <name type="scientific">Bradyrhizobium sacchari</name>
    <dbReference type="NCBI Taxonomy" id="1399419"/>
    <lineage>
        <taxon>Bacteria</taxon>
        <taxon>Pseudomonadati</taxon>
        <taxon>Pseudomonadota</taxon>
        <taxon>Alphaproteobacteria</taxon>
        <taxon>Hyphomicrobiales</taxon>
        <taxon>Nitrobacteraceae</taxon>
        <taxon>Bradyrhizobium</taxon>
    </lineage>
</organism>
<gene>
    <name evidence="2" type="ORF">FBZ95_106278</name>
</gene>
<keyword evidence="3" id="KW-1185">Reference proteome</keyword>
<dbReference type="EMBL" id="VITW01000006">
    <property type="protein sequence ID" value="TWB72563.1"/>
    <property type="molecule type" value="Genomic_DNA"/>
</dbReference>
<evidence type="ECO:0000313" key="2">
    <source>
        <dbReference type="EMBL" id="TWB72563.1"/>
    </source>
</evidence>
<accession>A0A560JN15</accession>
<evidence type="ECO:0000313" key="3">
    <source>
        <dbReference type="Proteomes" id="UP000315914"/>
    </source>
</evidence>